<gene>
    <name evidence="4" type="ORF">FEQUK3_LOCUS10969</name>
</gene>
<dbReference type="SMART" id="SM00066">
    <property type="entry name" value="GAL4"/>
    <property type="match status" value="1"/>
</dbReference>
<evidence type="ECO:0000313" key="4">
    <source>
        <dbReference type="EMBL" id="CAG7565238.1"/>
    </source>
</evidence>
<dbReference type="PANTHER" id="PTHR48075">
    <property type="entry name" value="3-HYDROXYACYL-COA DEHYDROGENASE FAMILY PROTEIN"/>
    <property type="match status" value="1"/>
</dbReference>
<organism evidence="4 5">
    <name type="scientific">Fusarium equiseti</name>
    <name type="common">Fusarium scirpi</name>
    <dbReference type="NCBI Taxonomy" id="61235"/>
    <lineage>
        <taxon>Eukaryota</taxon>
        <taxon>Fungi</taxon>
        <taxon>Dikarya</taxon>
        <taxon>Ascomycota</taxon>
        <taxon>Pezizomycotina</taxon>
        <taxon>Sordariomycetes</taxon>
        <taxon>Hypocreomycetidae</taxon>
        <taxon>Hypocreales</taxon>
        <taxon>Nectriaceae</taxon>
        <taxon>Fusarium</taxon>
        <taxon>Fusarium incarnatum-equiseti species complex</taxon>
    </lineage>
</organism>
<dbReference type="GO" id="GO:0000981">
    <property type="term" value="F:DNA-binding transcription factor activity, RNA polymerase II-specific"/>
    <property type="evidence" value="ECO:0007669"/>
    <property type="project" value="InterPro"/>
</dbReference>
<name>A0A8J2NH02_FUSEQ</name>
<protein>
    <recommendedName>
        <fullName evidence="3">Zn(2)-C6 fungal-type domain-containing protein</fullName>
    </recommendedName>
</protein>
<dbReference type="CDD" id="cd00067">
    <property type="entry name" value="GAL4"/>
    <property type="match status" value="1"/>
</dbReference>
<dbReference type="InterPro" id="IPR001138">
    <property type="entry name" value="Zn2Cys6_DnaBD"/>
</dbReference>
<evidence type="ECO:0000259" key="3">
    <source>
        <dbReference type="PROSITE" id="PS50048"/>
    </source>
</evidence>
<dbReference type="Proteomes" id="UP000693738">
    <property type="component" value="Unassembled WGS sequence"/>
</dbReference>
<dbReference type="AlphaFoldDB" id="A0A8J2NH02"/>
<dbReference type="GO" id="GO:0006631">
    <property type="term" value="P:fatty acid metabolic process"/>
    <property type="evidence" value="ECO:0007669"/>
    <property type="project" value="InterPro"/>
</dbReference>
<dbReference type="GO" id="GO:0070403">
    <property type="term" value="F:NAD+ binding"/>
    <property type="evidence" value="ECO:0007669"/>
    <property type="project" value="InterPro"/>
</dbReference>
<dbReference type="GO" id="GO:0016491">
    <property type="term" value="F:oxidoreductase activity"/>
    <property type="evidence" value="ECO:0007669"/>
    <property type="project" value="TreeGrafter"/>
</dbReference>
<dbReference type="GO" id="GO:0008270">
    <property type="term" value="F:zinc ion binding"/>
    <property type="evidence" value="ECO:0007669"/>
    <property type="project" value="InterPro"/>
</dbReference>
<sequence length="763" mass="85045">MPTRLVTRRTQFSSCDECRRSRVACDAQNNANNAEGDSSPQCTRCRNRNKACTFQWLQNVKTNTASGVRRKPRRRTVSRPASETSATHGGRTADASEGLDLYQARSPRADGDGCDSSSAPSVVPESVSQPWYTVTRSSIDGVTMNEADAKWLETIYREGFEAVFGSWMGKYSCPFLFGDTRAEKYVSISDLCRHLDGCIVDSGNSQLVRRSEQAEQSLQSTISAFAARWLPVTSLETDEDHCNLVRSLWRYARRDMLRVINRPCYRSMLSLFLFALTPIPEGISEDEEADGISGQACVHAALQQVQTLRARQKNLQFSGSKVSPSLRSETIVTTPESIESSGFINAESTVYWAALTFDTSASLTLNCRPLLSSGLFGFESELPWRLVRTCAKMFDENARQWKQASSNMTDEKANQIIAAGACWKLLGWKLTAVFKEALRDGHEEPEVRKAYFAVVDSIKQFGIIFRPPLDECHKRMPFLGQQTKLRWFSLMLHYHLSILMLVDMIEATDRQDLLPDITDISIDAENTIMNTLAFGLHNTFTLKRPHDDSLEGSKTAFTVPIVSIDPYPHHAVVGIQLLRKAIDRDFGLRKITEDTHQSLLLTLEDTLKHLPQSSKSVQAAIAKLSDPSDAVTLLGAGTQGRRLAFMWSSTGSDVHLVDSQEAQLHASIEAIDEFRSNSTNGNTSWGRIITHSLDTLQEALEASWLVVECVPERLELKQQVISQLDSLAPKDTIIASNSSSYSCSEILKGLDLKNESRFLSAHS</sequence>
<accession>A0A8J2NH02</accession>
<dbReference type="Pfam" id="PF02737">
    <property type="entry name" value="3HCDH_N"/>
    <property type="match status" value="1"/>
</dbReference>
<dbReference type="EMBL" id="CAJSTJ010000177">
    <property type="protein sequence ID" value="CAG7565238.1"/>
    <property type="molecule type" value="Genomic_DNA"/>
</dbReference>
<evidence type="ECO:0000313" key="5">
    <source>
        <dbReference type="Proteomes" id="UP000693738"/>
    </source>
</evidence>
<evidence type="ECO:0000256" key="1">
    <source>
        <dbReference type="ARBA" id="ARBA00023242"/>
    </source>
</evidence>
<dbReference type="InterPro" id="IPR006176">
    <property type="entry name" value="3-OHacyl-CoA_DH_NAD-bd"/>
</dbReference>
<reference evidence="4" key="1">
    <citation type="submission" date="2021-05" db="EMBL/GenBank/DDBJ databases">
        <authorList>
            <person name="Khan N."/>
        </authorList>
    </citation>
    <scope>NUCLEOTIDE SEQUENCE</scope>
</reference>
<feature type="domain" description="Zn(2)-C6 fungal-type" evidence="3">
    <location>
        <begin position="14"/>
        <end position="54"/>
    </location>
</feature>
<comment type="caution">
    <text evidence="4">The sequence shown here is derived from an EMBL/GenBank/DDBJ whole genome shotgun (WGS) entry which is preliminary data.</text>
</comment>
<feature type="region of interest" description="Disordered" evidence="2">
    <location>
        <begin position="63"/>
        <end position="98"/>
    </location>
</feature>
<dbReference type="PROSITE" id="PS50048">
    <property type="entry name" value="ZN2_CY6_FUNGAL_2"/>
    <property type="match status" value="1"/>
</dbReference>
<evidence type="ECO:0000256" key="2">
    <source>
        <dbReference type="SAM" id="MobiDB-lite"/>
    </source>
</evidence>
<feature type="compositionally biased region" description="Basic residues" evidence="2">
    <location>
        <begin position="68"/>
        <end position="77"/>
    </location>
</feature>
<proteinExistence type="predicted"/>
<dbReference type="PANTHER" id="PTHR48075:SF3">
    <property type="entry name" value="3-HYDROXYACYL-COA DEHYDROGENASE"/>
    <property type="match status" value="1"/>
</dbReference>
<keyword evidence="1" id="KW-0539">Nucleus</keyword>